<dbReference type="STRING" id="349215.A11S_664"/>
<name>M4VE64_9BACT</name>
<gene>
    <name evidence="3" type="ORF">A11S_664</name>
</gene>
<reference evidence="3 4" key="1">
    <citation type="journal article" date="2013" name="ISME J.">
        <title>By their genes ye shall know them: genomic signatures of predatory bacteria.</title>
        <authorList>
            <person name="Pasternak Z."/>
            <person name="Pietrokovski S."/>
            <person name="Rotem O."/>
            <person name="Gophna U."/>
            <person name="Lurie-Weinberger M.N."/>
            <person name="Jurkevitch E."/>
        </authorList>
    </citation>
    <scope>NUCLEOTIDE SEQUENCE [LARGE SCALE GENOMIC DNA]</scope>
    <source>
        <strain evidence="3">EPB</strain>
    </source>
</reference>
<dbReference type="HOGENOM" id="CLU_416085_0_0_5"/>
<dbReference type="AlphaFoldDB" id="M4VE64"/>
<dbReference type="InterPro" id="IPR043128">
    <property type="entry name" value="Rev_trsase/Diguanyl_cyclase"/>
</dbReference>
<evidence type="ECO:0000313" key="4">
    <source>
        <dbReference type="Proteomes" id="UP000011932"/>
    </source>
</evidence>
<evidence type="ECO:0000313" key="3">
    <source>
        <dbReference type="EMBL" id="AGH97488.1"/>
    </source>
</evidence>
<dbReference type="PROSITE" id="PS50887">
    <property type="entry name" value="GGDEF"/>
    <property type="match status" value="1"/>
</dbReference>
<feature type="region of interest" description="Disordered" evidence="1">
    <location>
        <begin position="638"/>
        <end position="659"/>
    </location>
</feature>
<feature type="domain" description="GGDEF" evidence="2">
    <location>
        <begin position="138"/>
        <end position="311"/>
    </location>
</feature>
<evidence type="ECO:0000259" key="2">
    <source>
        <dbReference type="PROSITE" id="PS50887"/>
    </source>
</evidence>
<proteinExistence type="predicted"/>
<dbReference type="InterPro" id="IPR000160">
    <property type="entry name" value="GGDEF_dom"/>
</dbReference>
<evidence type="ECO:0000256" key="1">
    <source>
        <dbReference type="SAM" id="MobiDB-lite"/>
    </source>
</evidence>
<dbReference type="Gene3D" id="3.30.70.270">
    <property type="match status" value="1"/>
</dbReference>
<accession>M4VE64</accession>
<sequence length="659" mass="72131">MATGHVVIESLAALPHAQEVQDYLINLAAAATGKKKPLPDLIPDLNRKSSIFVNAADINMVLDHIRTLYIDHGYRDPQDLENDLIRTLQPDMPDAAIAAADRYAADDMIPDQLTGYQQKTKVPLVMGLAALYEQTTGQPVSVMEIDYSNMRGTNEHFARLIGAAEGRSPDSVMRDAMNMTDYISLIVAQTITNTVQSHIGDREDVSMIPLRTGGDEVRIVLPGLPADEARALLTDVHDKIEYVTARAGLHDHIHSKRPLDERSNGFGACATIFELKANGHNAYSEAIKAADHDIQRTKAELGQARLNNPALNALKPSGSMDPNIYTDPDIAADHYTHVMAAMGDLFQKHVDIKLDTNAVPSLESLATQLQPDHFLTLKQIEQSFHDHLLKDMKDQGLTLTREQERLLTAKVTKFPSADFASGTLIARDFPAMAGAALRVIDDINARTGQTEPPITLGVSFHNLAGLNETLGHEISNSVLHYQAQRIIGAALHKEGIADENFVLAHMGGGEFRAVIQPVIPHDGANPHIITNQNLMNIYQSIQNGVETLNLIKIDDFIALHGGHMDTSTMPTHFADIQNPRAELRGTENGVIATIFIAPYKQHAPTEQNAARRGGAIANFIGEHLFETVQERRSHALAALPTPHNGIEPTGPQDKNRSLF</sequence>
<organism evidence="3 4">
    <name type="scientific">Micavibrio aeruginosavorus EPB</name>
    <dbReference type="NCBI Taxonomy" id="349215"/>
    <lineage>
        <taxon>Bacteria</taxon>
        <taxon>Pseudomonadati</taxon>
        <taxon>Bdellovibrionota</taxon>
        <taxon>Bdellovibrionia</taxon>
        <taxon>Bdellovibrionales</taxon>
        <taxon>Pseudobdellovibrionaceae</taxon>
        <taxon>Micavibrio</taxon>
    </lineage>
</organism>
<dbReference type="KEGG" id="man:A11S_664"/>
<protein>
    <recommendedName>
        <fullName evidence="2">GGDEF domain-containing protein</fullName>
    </recommendedName>
</protein>
<dbReference type="RefSeq" id="WP_015467041.1">
    <property type="nucleotide sequence ID" value="NC_020812.1"/>
</dbReference>
<dbReference type="EMBL" id="CP003538">
    <property type="protein sequence ID" value="AGH97488.1"/>
    <property type="molecule type" value="Genomic_DNA"/>
</dbReference>
<dbReference type="Proteomes" id="UP000011932">
    <property type="component" value="Chromosome"/>
</dbReference>
<dbReference type="OrthoDB" id="9816728at2"/>